<dbReference type="RefSeq" id="XP_062637489.1">
    <property type="nucleotide sequence ID" value="XM_062777118.1"/>
</dbReference>
<keyword evidence="2" id="KW-0472">Membrane</keyword>
<keyword evidence="2" id="KW-1133">Transmembrane helix</keyword>
<dbReference type="GeneID" id="87813731"/>
<accession>A0AAN6V3G1</accession>
<organism evidence="3 4">
    <name type="scientific">Dichotomopilus funicola</name>
    <dbReference type="NCBI Taxonomy" id="1934379"/>
    <lineage>
        <taxon>Eukaryota</taxon>
        <taxon>Fungi</taxon>
        <taxon>Dikarya</taxon>
        <taxon>Ascomycota</taxon>
        <taxon>Pezizomycotina</taxon>
        <taxon>Sordariomycetes</taxon>
        <taxon>Sordariomycetidae</taxon>
        <taxon>Sordariales</taxon>
        <taxon>Chaetomiaceae</taxon>
        <taxon>Dichotomopilus</taxon>
    </lineage>
</organism>
<sequence length="458" mass="48411">MSCCLFMQPTSTGFENRTAPPPPNPDPNPENEWRVLACIEHSKCEARIVEAEVPLGTAQQIQPTEKVAPAGSDGSVSAMTAVGPLTTTFTPPASCIATDPQLYQVWSRTSSSYVAGPLFTADSNCFPKSYNPVPTNYYSPGWCPHGYTIACSTLASTGIETETAAVCCPGNLSYTCLASGNSGQPFVGCTTAWSRAEGVLGVTVVKDGTIDGTTSVTETANAITAYGIQIRFRSSDPTPAPRIGDLGLSAMTQTSPSPSRLPVPAQTSPPLSSLSSSATNDGISTAAIVGIAIGSAVAGLLIAGAISLFFFLRWRRKHRLEKQDTQWPSFTPPPVPPKEPMFSSSSAASLPKKLRHESAAAAWRFELSEEAASPRRPSMAHSKKDLATRSPAFTVSQSYAMSSSLMGTRESLVPAGYDVVELEAPNEAVERDRATPASEANGWADRQPKGATAQMPWI</sequence>
<feature type="region of interest" description="Disordered" evidence="1">
    <location>
        <begin position="242"/>
        <end position="276"/>
    </location>
</feature>
<feature type="compositionally biased region" description="Pro residues" evidence="1">
    <location>
        <begin position="330"/>
        <end position="339"/>
    </location>
</feature>
<name>A0AAN6V3G1_9PEZI</name>
<dbReference type="EMBL" id="MU853580">
    <property type="protein sequence ID" value="KAK4144118.1"/>
    <property type="molecule type" value="Genomic_DNA"/>
</dbReference>
<keyword evidence="4" id="KW-1185">Reference proteome</keyword>
<feature type="transmembrane region" description="Helical" evidence="2">
    <location>
        <begin position="286"/>
        <end position="312"/>
    </location>
</feature>
<gene>
    <name evidence="3" type="ORF">C8A04DRAFT_11845</name>
</gene>
<evidence type="ECO:0000313" key="4">
    <source>
        <dbReference type="Proteomes" id="UP001302676"/>
    </source>
</evidence>
<dbReference type="Proteomes" id="UP001302676">
    <property type="component" value="Unassembled WGS sequence"/>
</dbReference>
<keyword evidence="2" id="KW-0812">Transmembrane</keyword>
<protein>
    <submittedName>
        <fullName evidence="3">Uncharacterized protein</fullName>
    </submittedName>
</protein>
<evidence type="ECO:0000313" key="3">
    <source>
        <dbReference type="EMBL" id="KAK4144118.1"/>
    </source>
</evidence>
<proteinExistence type="predicted"/>
<reference evidence="3" key="1">
    <citation type="journal article" date="2023" name="Mol. Phylogenet. Evol.">
        <title>Genome-scale phylogeny and comparative genomics of the fungal order Sordariales.</title>
        <authorList>
            <person name="Hensen N."/>
            <person name="Bonometti L."/>
            <person name="Westerberg I."/>
            <person name="Brannstrom I.O."/>
            <person name="Guillou S."/>
            <person name="Cros-Aarteil S."/>
            <person name="Calhoun S."/>
            <person name="Haridas S."/>
            <person name="Kuo A."/>
            <person name="Mondo S."/>
            <person name="Pangilinan J."/>
            <person name="Riley R."/>
            <person name="LaButti K."/>
            <person name="Andreopoulos B."/>
            <person name="Lipzen A."/>
            <person name="Chen C."/>
            <person name="Yan M."/>
            <person name="Daum C."/>
            <person name="Ng V."/>
            <person name="Clum A."/>
            <person name="Steindorff A."/>
            <person name="Ohm R.A."/>
            <person name="Martin F."/>
            <person name="Silar P."/>
            <person name="Natvig D.O."/>
            <person name="Lalanne C."/>
            <person name="Gautier V."/>
            <person name="Ament-Velasquez S.L."/>
            <person name="Kruys A."/>
            <person name="Hutchinson M.I."/>
            <person name="Powell A.J."/>
            <person name="Barry K."/>
            <person name="Miller A.N."/>
            <person name="Grigoriev I.V."/>
            <person name="Debuchy R."/>
            <person name="Gladieux P."/>
            <person name="Hiltunen Thoren M."/>
            <person name="Johannesson H."/>
        </authorList>
    </citation>
    <scope>NUCLEOTIDE SEQUENCE</scope>
    <source>
        <strain evidence="3">CBS 141.50</strain>
    </source>
</reference>
<reference evidence="3" key="2">
    <citation type="submission" date="2023-05" db="EMBL/GenBank/DDBJ databases">
        <authorList>
            <consortium name="Lawrence Berkeley National Laboratory"/>
            <person name="Steindorff A."/>
            <person name="Hensen N."/>
            <person name="Bonometti L."/>
            <person name="Westerberg I."/>
            <person name="Brannstrom I.O."/>
            <person name="Guillou S."/>
            <person name="Cros-Aarteil S."/>
            <person name="Calhoun S."/>
            <person name="Haridas S."/>
            <person name="Kuo A."/>
            <person name="Mondo S."/>
            <person name="Pangilinan J."/>
            <person name="Riley R."/>
            <person name="Labutti K."/>
            <person name="Andreopoulos B."/>
            <person name="Lipzen A."/>
            <person name="Chen C."/>
            <person name="Yanf M."/>
            <person name="Daum C."/>
            <person name="Ng V."/>
            <person name="Clum A."/>
            <person name="Ohm R."/>
            <person name="Martin F."/>
            <person name="Silar P."/>
            <person name="Natvig D."/>
            <person name="Lalanne C."/>
            <person name="Gautier V."/>
            <person name="Ament-Velasquez S.L."/>
            <person name="Kruys A."/>
            <person name="Hutchinson M.I."/>
            <person name="Powell A.J."/>
            <person name="Barry K."/>
            <person name="Miller A.N."/>
            <person name="Grigoriev I.V."/>
            <person name="Debuchy R."/>
            <person name="Gladieux P."/>
            <person name="Thoren M.H."/>
            <person name="Johannesson H."/>
        </authorList>
    </citation>
    <scope>NUCLEOTIDE SEQUENCE</scope>
    <source>
        <strain evidence="3">CBS 141.50</strain>
    </source>
</reference>
<feature type="region of interest" description="Disordered" evidence="1">
    <location>
        <begin position="322"/>
        <end position="349"/>
    </location>
</feature>
<feature type="region of interest" description="Disordered" evidence="1">
    <location>
        <begin position="9"/>
        <end position="31"/>
    </location>
</feature>
<dbReference type="CDD" id="cd12087">
    <property type="entry name" value="TM_EGFR-like"/>
    <property type="match status" value="1"/>
</dbReference>
<comment type="caution">
    <text evidence="3">The sequence shown here is derived from an EMBL/GenBank/DDBJ whole genome shotgun (WGS) entry which is preliminary data.</text>
</comment>
<feature type="region of interest" description="Disordered" evidence="1">
    <location>
        <begin position="424"/>
        <end position="458"/>
    </location>
</feature>
<feature type="compositionally biased region" description="Pro residues" evidence="1">
    <location>
        <begin position="19"/>
        <end position="28"/>
    </location>
</feature>
<evidence type="ECO:0000256" key="2">
    <source>
        <dbReference type="SAM" id="Phobius"/>
    </source>
</evidence>
<dbReference type="AlphaFoldDB" id="A0AAN6V3G1"/>
<evidence type="ECO:0000256" key="1">
    <source>
        <dbReference type="SAM" id="MobiDB-lite"/>
    </source>
</evidence>